<reference evidence="2" key="2">
    <citation type="submission" date="2010-05" db="EMBL/GenBank/DDBJ databases">
        <title>The Genome Sequence of Magnaporthe poae strain ATCC 64411.</title>
        <authorList>
            <consortium name="The Broad Institute Genome Sequencing Platform"/>
            <consortium name="Broad Institute Genome Sequencing Center for Infectious Disease"/>
            <person name="Ma L.-J."/>
            <person name="Dead R."/>
            <person name="Young S."/>
            <person name="Zeng Q."/>
            <person name="Koehrsen M."/>
            <person name="Alvarado L."/>
            <person name="Berlin A."/>
            <person name="Chapman S.B."/>
            <person name="Chen Z."/>
            <person name="Freedman E."/>
            <person name="Gellesch M."/>
            <person name="Goldberg J."/>
            <person name="Griggs A."/>
            <person name="Gujja S."/>
            <person name="Heilman E.R."/>
            <person name="Heiman D."/>
            <person name="Hepburn T."/>
            <person name="Howarth C."/>
            <person name="Jen D."/>
            <person name="Larson L."/>
            <person name="Mehta T."/>
            <person name="Neiman D."/>
            <person name="Pearson M."/>
            <person name="Roberts A."/>
            <person name="Saif S."/>
            <person name="Shea T."/>
            <person name="Shenoy N."/>
            <person name="Sisk P."/>
            <person name="Stolte C."/>
            <person name="Sykes S."/>
            <person name="Walk T."/>
            <person name="White J."/>
            <person name="Yandava C."/>
            <person name="Haas B."/>
            <person name="Nusbaum C."/>
            <person name="Birren B."/>
        </authorList>
    </citation>
    <scope>NUCLEOTIDE SEQUENCE</scope>
    <source>
        <strain evidence="2">ATCC 64411</strain>
    </source>
</reference>
<reference evidence="3" key="4">
    <citation type="journal article" date="2015" name="G3 (Bethesda)">
        <title>Genome sequences of three phytopathogenic species of the Magnaporthaceae family of fungi.</title>
        <authorList>
            <person name="Okagaki L.H."/>
            <person name="Nunes C.C."/>
            <person name="Sailsbery J."/>
            <person name="Clay B."/>
            <person name="Brown D."/>
            <person name="John T."/>
            <person name="Oh Y."/>
            <person name="Young N."/>
            <person name="Fitzgerald M."/>
            <person name="Haas B.J."/>
            <person name="Zeng Q."/>
            <person name="Young S."/>
            <person name="Adiconis X."/>
            <person name="Fan L."/>
            <person name="Levin J.Z."/>
            <person name="Mitchell T.K."/>
            <person name="Okubara P.A."/>
            <person name="Farman M.L."/>
            <person name="Kohn L.M."/>
            <person name="Birren B."/>
            <person name="Ma L.-J."/>
            <person name="Dean R.A."/>
        </authorList>
    </citation>
    <scope>NUCLEOTIDE SEQUENCE</scope>
    <source>
        <strain evidence="3">ATCC 64411 / 73-15</strain>
    </source>
</reference>
<feature type="region of interest" description="Disordered" evidence="1">
    <location>
        <begin position="114"/>
        <end position="144"/>
    </location>
</feature>
<organism evidence="3 4">
    <name type="scientific">Magnaporthiopsis poae (strain ATCC 64411 / 73-15)</name>
    <name type="common">Kentucky bluegrass fungus</name>
    <name type="synonym">Magnaporthe poae</name>
    <dbReference type="NCBI Taxonomy" id="644358"/>
    <lineage>
        <taxon>Eukaryota</taxon>
        <taxon>Fungi</taxon>
        <taxon>Dikarya</taxon>
        <taxon>Ascomycota</taxon>
        <taxon>Pezizomycotina</taxon>
        <taxon>Sordariomycetes</taxon>
        <taxon>Sordariomycetidae</taxon>
        <taxon>Magnaporthales</taxon>
        <taxon>Magnaporthaceae</taxon>
        <taxon>Magnaporthiopsis</taxon>
    </lineage>
</organism>
<gene>
    <name evidence="2" type="ORF">MAPG_01333</name>
</gene>
<evidence type="ECO:0000313" key="3">
    <source>
        <dbReference type="EnsemblFungi" id="MAPG_01333T0"/>
    </source>
</evidence>
<dbReference type="AlphaFoldDB" id="A0A0C4DNF2"/>
<dbReference type="Proteomes" id="UP000011715">
    <property type="component" value="Unassembled WGS sequence"/>
</dbReference>
<evidence type="ECO:0000313" key="2">
    <source>
        <dbReference type="EMBL" id="KLU82259.1"/>
    </source>
</evidence>
<reference evidence="4" key="1">
    <citation type="submission" date="2010-05" db="EMBL/GenBank/DDBJ databases">
        <title>The genome sequence of Magnaporthe poae strain ATCC 64411.</title>
        <authorList>
            <person name="Ma L.-J."/>
            <person name="Dead R."/>
            <person name="Young S."/>
            <person name="Zeng Q."/>
            <person name="Koehrsen M."/>
            <person name="Alvarado L."/>
            <person name="Berlin A."/>
            <person name="Chapman S.B."/>
            <person name="Chen Z."/>
            <person name="Freedman E."/>
            <person name="Gellesch M."/>
            <person name="Goldberg J."/>
            <person name="Griggs A."/>
            <person name="Gujja S."/>
            <person name="Heilman E.R."/>
            <person name="Heiman D."/>
            <person name="Hepburn T."/>
            <person name="Howarth C."/>
            <person name="Jen D."/>
            <person name="Larson L."/>
            <person name="Mehta T."/>
            <person name="Neiman D."/>
            <person name="Pearson M."/>
            <person name="Roberts A."/>
            <person name="Saif S."/>
            <person name="Shea T."/>
            <person name="Shenoy N."/>
            <person name="Sisk P."/>
            <person name="Stolte C."/>
            <person name="Sykes S."/>
            <person name="Walk T."/>
            <person name="White J."/>
            <person name="Yandava C."/>
            <person name="Haas B."/>
            <person name="Nusbaum C."/>
            <person name="Birren B."/>
        </authorList>
    </citation>
    <scope>NUCLEOTIDE SEQUENCE [LARGE SCALE GENOMIC DNA]</scope>
    <source>
        <strain evidence="4">ATCC 64411 / 73-15</strain>
    </source>
</reference>
<name>A0A0C4DNF2_MAGP6</name>
<reference evidence="2" key="3">
    <citation type="submission" date="2011-03" db="EMBL/GenBank/DDBJ databases">
        <title>Annotation of Magnaporthe poae ATCC 64411.</title>
        <authorList>
            <person name="Ma L.-J."/>
            <person name="Dead R."/>
            <person name="Young S.K."/>
            <person name="Zeng Q."/>
            <person name="Gargeya S."/>
            <person name="Fitzgerald M."/>
            <person name="Haas B."/>
            <person name="Abouelleil A."/>
            <person name="Alvarado L."/>
            <person name="Arachchi H.M."/>
            <person name="Berlin A."/>
            <person name="Brown A."/>
            <person name="Chapman S.B."/>
            <person name="Chen Z."/>
            <person name="Dunbar C."/>
            <person name="Freedman E."/>
            <person name="Gearin G."/>
            <person name="Gellesch M."/>
            <person name="Goldberg J."/>
            <person name="Griggs A."/>
            <person name="Gujja S."/>
            <person name="Heiman D."/>
            <person name="Howarth C."/>
            <person name="Larson L."/>
            <person name="Lui A."/>
            <person name="MacDonald P.J.P."/>
            <person name="Mehta T."/>
            <person name="Montmayeur A."/>
            <person name="Murphy C."/>
            <person name="Neiman D."/>
            <person name="Pearson M."/>
            <person name="Priest M."/>
            <person name="Roberts A."/>
            <person name="Saif S."/>
            <person name="Shea T."/>
            <person name="Shenoy N."/>
            <person name="Sisk P."/>
            <person name="Stolte C."/>
            <person name="Sykes S."/>
            <person name="Yandava C."/>
            <person name="Wortman J."/>
            <person name="Nusbaum C."/>
            <person name="Birren B."/>
        </authorList>
    </citation>
    <scope>NUCLEOTIDE SEQUENCE</scope>
    <source>
        <strain evidence="2">ATCC 64411</strain>
    </source>
</reference>
<proteinExistence type="predicted"/>
<sequence length="185" mass="19667">MAGFVVAGHASKGLASAVWYVLAEDISGDPQQHPKLVRRLASSGQPWRFIIKKSGRPQGAPSQQAGYLKFIRLLPNFSRTGNPWLRRFLRRVRITLASAHSGEAPPYPCPLPDVGGAPTFATQAPSLPARNTQSDVIDGGRGQWGGDYLGHEPPSPPGLTIAVPAHPAIVAENIDAAATTALRVL</sequence>
<evidence type="ECO:0000313" key="4">
    <source>
        <dbReference type="Proteomes" id="UP000011715"/>
    </source>
</evidence>
<keyword evidence="4" id="KW-1185">Reference proteome</keyword>
<dbReference type="EMBL" id="ADBL01000314">
    <property type="status" value="NOT_ANNOTATED_CDS"/>
    <property type="molecule type" value="Genomic_DNA"/>
</dbReference>
<dbReference type="EnsemblFungi" id="MAPG_01333T0">
    <property type="protein sequence ID" value="MAPG_01333T0"/>
    <property type="gene ID" value="MAPG_01333"/>
</dbReference>
<dbReference type="VEuPathDB" id="FungiDB:MAPG_01333"/>
<dbReference type="EMBL" id="GL876966">
    <property type="protein sequence ID" value="KLU82259.1"/>
    <property type="molecule type" value="Genomic_DNA"/>
</dbReference>
<evidence type="ECO:0000256" key="1">
    <source>
        <dbReference type="SAM" id="MobiDB-lite"/>
    </source>
</evidence>
<protein>
    <submittedName>
        <fullName evidence="2 3">Uncharacterized protein</fullName>
    </submittedName>
</protein>
<feature type="compositionally biased region" description="Polar residues" evidence="1">
    <location>
        <begin position="120"/>
        <end position="135"/>
    </location>
</feature>
<accession>A0A0C4DNF2</accession>
<reference evidence="3" key="5">
    <citation type="submission" date="2015-06" db="UniProtKB">
        <authorList>
            <consortium name="EnsemblFungi"/>
        </authorList>
    </citation>
    <scope>IDENTIFICATION</scope>
    <source>
        <strain evidence="3">ATCC 64411</strain>
    </source>
</reference>